<dbReference type="eggNOG" id="ENOG502QSU3">
    <property type="taxonomic scope" value="Eukaryota"/>
</dbReference>
<dbReference type="Gramene" id="ORGLA01G0284500.1">
    <property type="protein sequence ID" value="ORGLA01G0284500.1"/>
    <property type="gene ID" value="ORGLA01G0284500"/>
</dbReference>
<dbReference type="STRING" id="4538.I1NSK5"/>
<proteinExistence type="predicted"/>
<dbReference type="PANTHER" id="PTHR11697">
    <property type="entry name" value="GENERAL TRANSCRIPTION FACTOR 2-RELATED ZINC FINGER PROTEIN"/>
    <property type="match status" value="1"/>
</dbReference>
<evidence type="ECO:0000256" key="1">
    <source>
        <dbReference type="SAM" id="MobiDB-lite"/>
    </source>
</evidence>
<dbReference type="InterPro" id="IPR012337">
    <property type="entry name" value="RNaseH-like_sf"/>
</dbReference>
<reference evidence="3 4" key="2">
    <citation type="submission" date="2018-04" db="EMBL/GenBank/DDBJ databases">
        <title>OglaRS2 (Oryza glaberrima Reference Sequence Version 2).</title>
        <authorList>
            <person name="Zhang J."/>
            <person name="Kudrna D."/>
            <person name="Lee S."/>
            <person name="Talag J."/>
            <person name="Rajasekar S."/>
            <person name="Wing R.A."/>
        </authorList>
    </citation>
    <scope>NUCLEOTIDE SEQUENCE [LARGE SCALE GENOMIC DNA]</scope>
    <source>
        <strain evidence="3 4">cv. IRGC 96717</strain>
    </source>
</reference>
<reference evidence="3" key="1">
    <citation type="submission" date="2015-06" db="UniProtKB">
        <authorList>
            <consortium name="EnsemblPlants"/>
        </authorList>
    </citation>
    <scope>IDENTIFICATION</scope>
</reference>
<evidence type="ECO:0000259" key="2">
    <source>
        <dbReference type="SMART" id="SM00597"/>
    </source>
</evidence>
<dbReference type="OMA" id="EKEDICN"/>
<dbReference type="Pfam" id="PF14291">
    <property type="entry name" value="DUF4371"/>
    <property type="match status" value="1"/>
</dbReference>
<protein>
    <recommendedName>
        <fullName evidence="2">TTF-type domain-containing protein</fullName>
    </recommendedName>
</protein>
<sequence length="824" mass="94547">MKRKKGPAVDLKSFLVKAAAKKANQRQTPGEGNLDPGEDPSCNESQMQLVIYEGHHHENESGSPASSSTIPIDPEMGEIPGANDESQSSDEDNDGGMYDIEHDPGLRTPISKYDVNDQDSVRRSYIALGPCRPKMKNTDFPQHSCGGMRRFLPKWFDEFKWLEYSVHRDAAYCFFCYLFKESIHGGDAFVNGGFRSWNMKGRFHKHCGAVNSAHCEAEEKYNLFMKPKSSIHESFASNSAQVKADYEARLLWSLKCIRYLLRQGLAFRGHDESRNSENKGNFRELLQWLAGNFEEVNKVVLGNAPSKCQMIDHKIQKQLIGSCAHETTKFIIEELGDECFAILADESSDAYQQEQLALCLRFVNKAGQPVERFLGLVHVEDTTSLTLKEAIKSLLMDYQLPLSKIMDDSPSAYYVHCFAHQLQLTLVAVAKENTDCAWFFAQLAYLLNVLGMSCKKICMLRVAQAEYMIEALKLGEIETGQGLNQEMGLARPGDTRWGSHYRTVMHVMSLYPSIKKVLFRIGKECTGAEAIGAQTMLEVFQSFEFVFLLHLMNDMFGYTTDFCQALQKREQDVVNAMDLLAFTKVELDVLREDDGWREFLGKVTSFCVKHKVKVVDMDGKYKPIQRSRKFYKDAINYHRFHADMFLGVIDRQLQELNNRFDEVNTELLRCMASFNPSKEFSAFNVESLVKLAGFYPHDFDFEEMNQLPFQLNRYISDVTKDEKFTNLKGLAELSMMLVKTERVCRYELVYRLLKLVLVLPVATAGVERVFSSMNYIKNKLRNKMGQKYLNDCLVTFIEREFFLQAKDKDIIDYFQNIKRRKVNI</sequence>
<keyword evidence="4" id="KW-1185">Reference proteome</keyword>
<dbReference type="Proteomes" id="UP000007306">
    <property type="component" value="Chromosome 1"/>
</dbReference>
<dbReference type="AlphaFoldDB" id="I1NSK5"/>
<dbReference type="SUPFAM" id="SSF53098">
    <property type="entry name" value="Ribonuclease H-like"/>
    <property type="match status" value="1"/>
</dbReference>
<feature type="region of interest" description="Disordered" evidence="1">
    <location>
        <begin position="20"/>
        <end position="114"/>
    </location>
</feature>
<dbReference type="InterPro" id="IPR055298">
    <property type="entry name" value="AtLOH3-like"/>
</dbReference>
<organism evidence="3 4">
    <name type="scientific">Oryza glaberrima</name>
    <name type="common">African rice</name>
    <dbReference type="NCBI Taxonomy" id="4538"/>
    <lineage>
        <taxon>Eukaryota</taxon>
        <taxon>Viridiplantae</taxon>
        <taxon>Streptophyta</taxon>
        <taxon>Embryophyta</taxon>
        <taxon>Tracheophyta</taxon>
        <taxon>Spermatophyta</taxon>
        <taxon>Magnoliopsida</taxon>
        <taxon>Liliopsida</taxon>
        <taxon>Poales</taxon>
        <taxon>Poaceae</taxon>
        <taxon>BOP clade</taxon>
        <taxon>Oryzoideae</taxon>
        <taxon>Oryzeae</taxon>
        <taxon>Oryzinae</taxon>
        <taxon>Oryza</taxon>
    </lineage>
</organism>
<accession>I1NSK5</accession>
<dbReference type="InterPro" id="IPR025398">
    <property type="entry name" value="DUF4371"/>
</dbReference>
<dbReference type="SMART" id="SM00597">
    <property type="entry name" value="ZnF_TTF"/>
    <property type="match status" value="1"/>
</dbReference>
<dbReference type="HOGENOM" id="CLU_006175_5_3_1"/>
<feature type="compositionally biased region" description="Polar residues" evidence="1">
    <location>
        <begin position="61"/>
        <end position="70"/>
    </location>
</feature>
<evidence type="ECO:0000313" key="3">
    <source>
        <dbReference type="EnsemblPlants" id="ORGLA01G0284500.1"/>
    </source>
</evidence>
<dbReference type="InterPro" id="IPR008906">
    <property type="entry name" value="HATC_C_dom"/>
</dbReference>
<dbReference type="PANTHER" id="PTHR11697:SF230">
    <property type="entry name" value="ZINC FINGER, MYM DOMAIN CONTAINING 1"/>
    <property type="match status" value="1"/>
</dbReference>
<dbReference type="InterPro" id="IPR006580">
    <property type="entry name" value="Znf_TTF"/>
</dbReference>
<evidence type="ECO:0000313" key="4">
    <source>
        <dbReference type="Proteomes" id="UP000007306"/>
    </source>
</evidence>
<dbReference type="Pfam" id="PF05699">
    <property type="entry name" value="Dimer_Tnp_hAT"/>
    <property type="match status" value="1"/>
</dbReference>
<feature type="domain" description="TTF-type" evidence="2">
    <location>
        <begin position="147"/>
        <end position="272"/>
    </location>
</feature>
<dbReference type="EnsemblPlants" id="ORGLA01G0284500.1">
    <property type="protein sequence ID" value="ORGLA01G0284500.1"/>
    <property type="gene ID" value="ORGLA01G0284500"/>
</dbReference>
<name>I1NSK5_ORYGL</name>
<dbReference type="GO" id="GO:0046983">
    <property type="term" value="F:protein dimerization activity"/>
    <property type="evidence" value="ECO:0007669"/>
    <property type="project" value="InterPro"/>
</dbReference>